<feature type="transmembrane region" description="Helical" evidence="1">
    <location>
        <begin position="129"/>
        <end position="161"/>
    </location>
</feature>
<evidence type="ECO:0000259" key="3">
    <source>
        <dbReference type="Pfam" id="PF13194"/>
    </source>
</evidence>
<organism evidence="4 5">
    <name type="scientific">Pandoraea anapnoica</name>
    <dbReference type="NCBI Taxonomy" id="2508301"/>
    <lineage>
        <taxon>Bacteria</taxon>
        <taxon>Pseudomonadati</taxon>
        <taxon>Pseudomonadota</taxon>
        <taxon>Betaproteobacteria</taxon>
        <taxon>Burkholderiales</taxon>
        <taxon>Burkholderiaceae</taxon>
        <taxon>Pandoraea</taxon>
    </lineage>
</organism>
<dbReference type="PANTHER" id="PTHR39084:SF1">
    <property type="entry name" value="DUF4010 DOMAIN-CONTAINING PROTEIN"/>
    <property type="match status" value="1"/>
</dbReference>
<dbReference type="InterPro" id="IPR025105">
    <property type="entry name" value="DUF4010"/>
</dbReference>
<dbReference type="Pfam" id="PF13194">
    <property type="entry name" value="DUF4010"/>
    <property type="match status" value="1"/>
</dbReference>
<evidence type="ECO:0000259" key="2">
    <source>
        <dbReference type="Pfam" id="PF02308"/>
    </source>
</evidence>
<feature type="transmembrane region" description="Helical" evidence="1">
    <location>
        <begin position="181"/>
        <end position="198"/>
    </location>
</feature>
<sequence length="457" mass="46962">MIRAIALGQGRCIARTLLQCASYSEGILATTVAIVPNLVMTGPMHDLLPFAAALAIGLLIGTERERRKGTTRERGAAGIRTFALTAMLGAVTMSAGGVWFVVAMALGLSALLGAAYMRPHDDPGLTTEVALLLTLTLGALAQRAPGLSVALGVAVACVLQVRFRLHRFVTGVITEGDLQDALLLAVAALVILPVLPDQPIDGLYALNPYTIWRFTVVMLLVALIGHIAQRVLGPRAGLPVTGFVSGFASSIATISAMGALAKRNPERLRMAAAGAVLSTIATMIQLGIVIGTIHPGVLIQLAFPLGAGALTALVYALWALWRASREGGSDMPVIEVGIDLKSALILTLSVSLVMLASGALSQWYGSAGLLVVAMTGGLADAHSVAASVTSLVEQGRLDMASAALPILAGVSTNALAKGVVAAISGGRRFAKTVVPGLVFVVAAIWLADILSSTVGTH</sequence>
<proteinExistence type="predicted"/>
<dbReference type="OrthoDB" id="9813718at2"/>
<dbReference type="Proteomes" id="UP000383122">
    <property type="component" value="Unassembled WGS sequence"/>
</dbReference>
<keyword evidence="1" id="KW-1133">Transmembrane helix</keyword>
<feature type="transmembrane region" description="Helical" evidence="1">
    <location>
        <begin position="240"/>
        <end position="260"/>
    </location>
</feature>
<dbReference type="PANTHER" id="PTHR39084">
    <property type="entry name" value="MEMBRANE PROTEIN-RELATED"/>
    <property type="match status" value="1"/>
</dbReference>
<evidence type="ECO:0000313" key="5">
    <source>
        <dbReference type="Proteomes" id="UP000383122"/>
    </source>
</evidence>
<keyword evidence="5" id="KW-1185">Reference proteome</keyword>
<dbReference type="Pfam" id="PF02308">
    <property type="entry name" value="MgtC"/>
    <property type="match status" value="1"/>
</dbReference>
<feature type="transmembrane region" description="Helical" evidence="1">
    <location>
        <begin position="429"/>
        <end position="450"/>
    </location>
</feature>
<feature type="domain" description="MgtC/SapB/SrpB/YhiD N-terminal" evidence="2">
    <location>
        <begin position="51"/>
        <end position="167"/>
    </location>
</feature>
<gene>
    <name evidence="4" type="ORF">PAN31117_01784</name>
</gene>
<dbReference type="EMBL" id="CABPSP010000004">
    <property type="protein sequence ID" value="VVE65182.1"/>
    <property type="molecule type" value="Genomic_DNA"/>
</dbReference>
<dbReference type="InterPro" id="IPR049177">
    <property type="entry name" value="MgtC_SapB_SrpB_YhiD_N"/>
</dbReference>
<feature type="domain" description="DUF4010" evidence="3">
    <location>
        <begin position="216"/>
        <end position="425"/>
    </location>
</feature>
<feature type="transmembrane region" description="Helical" evidence="1">
    <location>
        <begin position="210"/>
        <end position="228"/>
    </location>
</feature>
<feature type="transmembrane region" description="Helical" evidence="1">
    <location>
        <begin position="272"/>
        <end position="293"/>
    </location>
</feature>
<reference evidence="4 5" key="1">
    <citation type="submission" date="2019-08" db="EMBL/GenBank/DDBJ databases">
        <authorList>
            <person name="Peeters C."/>
        </authorList>
    </citation>
    <scope>NUCLEOTIDE SEQUENCE [LARGE SCALE GENOMIC DNA]</scope>
    <source>
        <strain evidence="4 5">LMG 31117</strain>
    </source>
</reference>
<evidence type="ECO:0000313" key="4">
    <source>
        <dbReference type="EMBL" id="VVE65182.1"/>
    </source>
</evidence>
<feature type="transmembrane region" description="Helical" evidence="1">
    <location>
        <begin position="12"/>
        <end position="35"/>
    </location>
</feature>
<keyword evidence="1" id="KW-0472">Membrane</keyword>
<evidence type="ECO:0000256" key="1">
    <source>
        <dbReference type="SAM" id="Phobius"/>
    </source>
</evidence>
<dbReference type="AlphaFoldDB" id="A0A5E4ZXC5"/>
<keyword evidence="1 4" id="KW-0812">Transmembrane</keyword>
<name>A0A5E4ZXC5_9BURK</name>
<feature type="transmembrane region" description="Helical" evidence="1">
    <location>
        <begin position="299"/>
        <end position="321"/>
    </location>
</feature>
<feature type="transmembrane region" description="Helical" evidence="1">
    <location>
        <begin position="404"/>
        <end position="423"/>
    </location>
</feature>
<feature type="transmembrane region" description="Helical" evidence="1">
    <location>
        <begin position="47"/>
        <end position="63"/>
    </location>
</feature>
<feature type="transmembrane region" description="Helical" evidence="1">
    <location>
        <begin position="342"/>
        <end position="364"/>
    </location>
</feature>
<accession>A0A5E4ZXC5</accession>
<protein>
    <submittedName>
        <fullName evidence="4">Putative transmembrane protein</fullName>
    </submittedName>
</protein>